<gene>
    <name evidence="1" type="ORF">PGLA2088_LOCUS13010</name>
</gene>
<dbReference type="InterPro" id="IPR009091">
    <property type="entry name" value="RCC1/BLIP-II"/>
</dbReference>
<evidence type="ECO:0000313" key="1">
    <source>
        <dbReference type="EMBL" id="CAE8657749.1"/>
    </source>
</evidence>
<dbReference type="SUPFAM" id="SSF50985">
    <property type="entry name" value="RCC1/BLIP-II"/>
    <property type="match status" value="1"/>
</dbReference>
<reference evidence="1" key="1">
    <citation type="submission" date="2021-02" db="EMBL/GenBank/DDBJ databases">
        <authorList>
            <person name="Dougan E. K."/>
            <person name="Rhodes N."/>
            <person name="Thang M."/>
            <person name="Chan C."/>
        </authorList>
    </citation>
    <scope>NUCLEOTIDE SEQUENCE</scope>
</reference>
<name>A0A813IQ48_POLGL</name>
<dbReference type="Proteomes" id="UP000626109">
    <property type="component" value="Unassembled WGS sequence"/>
</dbReference>
<dbReference type="EMBL" id="CAJNNW010015469">
    <property type="protein sequence ID" value="CAE8657749.1"/>
    <property type="molecule type" value="Genomic_DNA"/>
</dbReference>
<organism evidence="1 2">
    <name type="scientific">Polarella glacialis</name>
    <name type="common">Dinoflagellate</name>
    <dbReference type="NCBI Taxonomy" id="89957"/>
    <lineage>
        <taxon>Eukaryota</taxon>
        <taxon>Sar</taxon>
        <taxon>Alveolata</taxon>
        <taxon>Dinophyceae</taxon>
        <taxon>Suessiales</taxon>
        <taxon>Suessiaceae</taxon>
        <taxon>Polarella</taxon>
    </lineage>
</organism>
<accession>A0A813IQ48</accession>
<protein>
    <submittedName>
        <fullName evidence="1">Uncharacterized protein</fullName>
    </submittedName>
</protein>
<evidence type="ECO:0000313" key="2">
    <source>
        <dbReference type="Proteomes" id="UP000626109"/>
    </source>
</evidence>
<proteinExistence type="predicted"/>
<comment type="caution">
    <text evidence="1">The sequence shown here is derived from an EMBL/GenBank/DDBJ whole genome shotgun (WGS) entry which is preliminary data.</text>
</comment>
<sequence>MASSSEIDLQLVEPSGHTVAEVTWNATSRANCLYQCAHLAKPGHQCRLLQGSWEITPITSLAALDLRFGSASYIDSRRQAFAAIKADGSVVTWGGRAYRGSGGRGGDSLAFAPLLTKGVVKVCGSSQAFAAVTEDGSVVT</sequence>
<dbReference type="Gene3D" id="2.130.10.30">
    <property type="entry name" value="Regulator of chromosome condensation 1/beta-lactamase-inhibitor protein II"/>
    <property type="match status" value="1"/>
</dbReference>
<dbReference type="AlphaFoldDB" id="A0A813IQ48"/>